<dbReference type="OrthoDB" id="5242221at2"/>
<evidence type="ECO:0000256" key="2">
    <source>
        <dbReference type="ARBA" id="ARBA00023315"/>
    </source>
</evidence>
<dbReference type="SUPFAM" id="SSF55729">
    <property type="entry name" value="Acyl-CoA N-acyltransferases (Nat)"/>
    <property type="match status" value="1"/>
</dbReference>
<dbReference type="PANTHER" id="PTHR43792:SF8">
    <property type="entry name" value="[RIBOSOMAL PROTEIN US5]-ALANINE N-ACETYLTRANSFERASE"/>
    <property type="match status" value="1"/>
</dbReference>
<dbReference type="Gene3D" id="3.40.630.30">
    <property type="match status" value="1"/>
</dbReference>
<dbReference type="PANTHER" id="PTHR43792">
    <property type="entry name" value="GNAT FAMILY, PUTATIVE (AFU_ORTHOLOGUE AFUA_3G00765)-RELATED-RELATED"/>
    <property type="match status" value="1"/>
</dbReference>
<evidence type="ECO:0000259" key="4">
    <source>
        <dbReference type="PROSITE" id="PS51186"/>
    </source>
</evidence>
<dbReference type="InterPro" id="IPR051531">
    <property type="entry name" value="N-acetyltransferase"/>
</dbReference>
<dbReference type="EMBL" id="PNHK01000003">
    <property type="protein sequence ID" value="PMD05170.1"/>
    <property type="molecule type" value="Genomic_DNA"/>
</dbReference>
<dbReference type="PROSITE" id="PS51186">
    <property type="entry name" value="GNAT"/>
    <property type="match status" value="1"/>
</dbReference>
<evidence type="ECO:0000313" key="6">
    <source>
        <dbReference type="Proteomes" id="UP000235598"/>
    </source>
</evidence>
<proteinExistence type="inferred from homology"/>
<keyword evidence="2" id="KW-0012">Acyltransferase</keyword>
<dbReference type="AlphaFoldDB" id="A0A2N6VLZ5"/>
<dbReference type="InterPro" id="IPR000182">
    <property type="entry name" value="GNAT_dom"/>
</dbReference>
<dbReference type="GO" id="GO:0005737">
    <property type="term" value="C:cytoplasm"/>
    <property type="evidence" value="ECO:0007669"/>
    <property type="project" value="TreeGrafter"/>
</dbReference>
<gene>
    <name evidence="5" type="ORF">CJ199_08785</name>
</gene>
<feature type="domain" description="N-acetyltransferase" evidence="4">
    <location>
        <begin position="28"/>
        <end position="178"/>
    </location>
</feature>
<dbReference type="RefSeq" id="WP_102239111.1">
    <property type="nucleotide sequence ID" value="NZ_PNHK01000003.1"/>
</dbReference>
<name>A0A2N6VLZ5_9MICO</name>
<keyword evidence="1 5" id="KW-0808">Transferase</keyword>
<comment type="caution">
    <text evidence="5">The sequence shown here is derived from an EMBL/GenBank/DDBJ whole genome shotgun (WGS) entry which is preliminary data.</text>
</comment>
<evidence type="ECO:0000256" key="3">
    <source>
        <dbReference type="ARBA" id="ARBA00038502"/>
    </source>
</evidence>
<dbReference type="Pfam" id="PF13302">
    <property type="entry name" value="Acetyltransf_3"/>
    <property type="match status" value="1"/>
</dbReference>
<sequence length="203" mass="23135">MVDWWPSRLVDGDLTLRPLERADKRQYVEVRSVNSQWLEPWEATTPGAVGELPTFSRLRKLLNSAGKRGELLPYAIVVDGRFRGQLTVSGISWGSLRSASLGYWIDSRVAGRGYTPRAVALATDFCFFELGLHRMEINIRPENAASLRVVEKLGFRDEGVRKEYMHINGEWADHRTFALLSTEAPEGVLNRYRRNAQSQISRE</sequence>
<accession>A0A2N6VLZ5</accession>
<comment type="similarity">
    <text evidence="3">Belongs to the acetyltransferase family. RimJ subfamily.</text>
</comment>
<evidence type="ECO:0000256" key="1">
    <source>
        <dbReference type="ARBA" id="ARBA00022679"/>
    </source>
</evidence>
<evidence type="ECO:0000313" key="5">
    <source>
        <dbReference type="EMBL" id="PMD05170.1"/>
    </source>
</evidence>
<dbReference type="Proteomes" id="UP000235598">
    <property type="component" value="Unassembled WGS sequence"/>
</dbReference>
<reference evidence="5 6" key="1">
    <citation type="submission" date="2017-09" db="EMBL/GenBank/DDBJ databases">
        <title>Bacterial strain isolated from the female urinary microbiota.</title>
        <authorList>
            <person name="Thomas-White K."/>
            <person name="Kumar N."/>
            <person name="Forster S."/>
            <person name="Putonti C."/>
            <person name="Lawley T."/>
            <person name="Wolfe A.J."/>
        </authorList>
    </citation>
    <scope>NUCLEOTIDE SEQUENCE [LARGE SCALE GENOMIC DNA]</scope>
    <source>
        <strain evidence="5 6">UMB1301</strain>
    </source>
</reference>
<organism evidence="5 6">
    <name type="scientific">Brevibacterium paucivorans</name>
    <dbReference type="NCBI Taxonomy" id="170994"/>
    <lineage>
        <taxon>Bacteria</taxon>
        <taxon>Bacillati</taxon>
        <taxon>Actinomycetota</taxon>
        <taxon>Actinomycetes</taxon>
        <taxon>Micrococcales</taxon>
        <taxon>Brevibacteriaceae</taxon>
        <taxon>Brevibacterium</taxon>
    </lineage>
</organism>
<dbReference type="GO" id="GO:0008999">
    <property type="term" value="F:protein-N-terminal-alanine acetyltransferase activity"/>
    <property type="evidence" value="ECO:0007669"/>
    <property type="project" value="TreeGrafter"/>
</dbReference>
<protein>
    <submittedName>
        <fullName evidence="5">Alanine acetyltransferase</fullName>
    </submittedName>
</protein>
<dbReference type="InterPro" id="IPR016181">
    <property type="entry name" value="Acyl_CoA_acyltransferase"/>
</dbReference>